<reference evidence="2" key="1">
    <citation type="submission" date="2014-12" db="EMBL/GenBank/DDBJ databases">
        <title>Insight into the proteome of Arion vulgaris.</title>
        <authorList>
            <person name="Aradska J."/>
            <person name="Bulat T."/>
            <person name="Smidak R."/>
            <person name="Sarate P."/>
            <person name="Gangsoo J."/>
            <person name="Sialana F."/>
            <person name="Bilban M."/>
            <person name="Lubec G."/>
        </authorList>
    </citation>
    <scope>NUCLEOTIDE SEQUENCE</scope>
    <source>
        <tissue evidence="2">Skin</tissue>
    </source>
</reference>
<gene>
    <name evidence="2" type="primary">ORF57764</name>
</gene>
<keyword evidence="1" id="KW-1133">Transmembrane helix</keyword>
<accession>A0A0B6ZES0</accession>
<protein>
    <submittedName>
        <fullName evidence="2">Uncharacterized protein</fullName>
    </submittedName>
</protein>
<proteinExistence type="predicted"/>
<dbReference type="AlphaFoldDB" id="A0A0B6ZES0"/>
<evidence type="ECO:0000313" key="2">
    <source>
        <dbReference type="EMBL" id="CEK66225.1"/>
    </source>
</evidence>
<name>A0A0B6ZES0_9EUPU</name>
<feature type="transmembrane region" description="Helical" evidence="1">
    <location>
        <begin position="64"/>
        <end position="82"/>
    </location>
</feature>
<keyword evidence="1" id="KW-0472">Membrane</keyword>
<organism evidence="2">
    <name type="scientific">Arion vulgaris</name>
    <dbReference type="NCBI Taxonomy" id="1028688"/>
    <lineage>
        <taxon>Eukaryota</taxon>
        <taxon>Metazoa</taxon>
        <taxon>Spiralia</taxon>
        <taxon>Lophotrochozoa</taxon>
        <taxon>Mollusca</taxon>
        <taxon>Gastropoda</taxon>
        <taxon>Heterobranchia</taxon>
        <taxon>Euthyneura</taxon>
        <taxon>Panpulmonata</taxon>
        <taxon>Eupulmonata</taxon>
        <taxon>Stylommatophora</taxon>
        <taxon>Helicina</taxon>
        <taxon>Arionoidea</taxon>
        <taxon>Arionidae</taxon>
        <taxon>Arion</taxon>
    </lineage>
</organism>
<sequence>CSNLYAQLPPSSNVLQTYFNCVDGEKSCLNTPEGYTMWADMINRIRQQQQYYGQDMNSGTTTRLALPVLIASMLAALIQFMSSS</sequence>
<dbReference type="EMBL" id="HACG01019360">
    <property type="protein sequence ID" value="CEK66225.1"/>
    <property type="molecule type" value="Transcribed_RNA"/>
</dbReference>
<keyword evidence="1" id="KW-0812">Transmembrane</keyword>
<feature type="non-terminal residue" evidence="2">
    <location>
        <position position="1"/>
    </location>
</feature>
<evidence type="ECO:0000256" key="1">
    <source>
        <dbReference type="SAM" id="Phobius"/>
    </source>
</evidence>